<feature type="domain" description="Putative beta-lactamase-inhibitor-like PepSY-like" evidence="1">
    <location>
        <begin position="59"/>
        <end position="111"/>
    </location>
</feature>
<sequence>MKKLLFLVACLGTILTAGAAGHKVDFSELPARSQAFIGKNFPTEMVKNVEMERKDAKDHYTVLLSNGTKVMFDGTSGELTGVAVKEGSVPSSLVPSKVRTYMSNTYPKERI</sequence>
<proteinExistence type="predicted"/>
<dbReference type="EMBL" id="AJWZ01004646">
    <property type="protein sequence ID" value="EKC64852.1"/>
    <property type="molecule type" value="Genomic_DNA"/>
</dbReference>
<protein>
    <submittedName>
        <fullName evidence="2">Periplasmic protein</fullName>
    </submittedName>
</protein>
<comment type="caution">
    <text evidence="2">The sequence shown here is derived from an EMBL/GenBank/DDBJ whole genome shotgun (WGS) entry which is preliminary data.</text>
</comment>
<evidence type="ECO:0000313" key="2">
    <source>
        <dbReference type="EMBL" id="EKC64852.1"/>
    </source>
</evidence>
<gene>
    <name evidence="2" type="ORF">OBE_06730</name>
</gene>
<dbReference type="SUPFAM" id="SSF160574">
    <property type="entry name" value="BT0923-like"/>
    <property type="match status" value="1"/>
</dbReference>
<dbReference type="Pfam" id="PF11396">
    <property type="entry name" value="PepSY_like"/>
    <property type="match status" value="1"/>
</dbReference>
<dbReference type="InterPro" id="IPR021533">
    <property type="entry name" value="PepSY-like"/>
</dbReference>
<feature type="non-terminal residue" evidence="2">
    <location>
        <position position="111"/>
    </location>
</feature>
<evidence type="ECO:0000259" key="1">
    <source>
        <dbReference type="Pfam" id="PF11396"/>
    </source>
</evidence>
<accession>K1SW48</accession>
<organism evidence="2">
    <name type="scientific">human gut metagenome</name>
    <dbReference type="NCBI Taxonomy" id="408170"/>
    <lineage>
        <taxon>unclassified sequences</taxon>
        <taxon>metagenomes</taxon>
        <taxon>organismal metagenomes</taxon>
    </lineage>
</organism>
<name>K1SW48_9ZZZZ</name>
<reference evidence="2" key="1">
    <citation type="journal article" date="2013" name="Environ. Microbiol.">
        <title>Microbiota from the distal guts of lean and obese adolescents exhibit partial functional redundancy besides clear differences in community structure.</title>
        <authorList>
            <person name="Ferrer M."/>
            <person name="Ruiz A."/>
            <person name="Lanza F."/>
            <person name="Haange S.B."/>
            <person name="Oberbach A."/>
            <person name="Till H."/>
            <person name="Bargiela R."/>
            <person name="Campoy C."/>
            <person name="Segura M.T."/>
            <person name="Richter M."/>
            <person name="von Bergen M."/>
            <person name="Seifert J."/>
            <person name="Suarez A."/>
        </authorList>
    </citation>
    <scope>NUCLEOTIDE SEQUENCE</scope>
</reference>
<dbReference type="AlphaFoldDB" id="K1SW48"/>
<dbReference type="Gene3D" id="3.40.1420.30">
    <property type="match status" value="1"/>
</dbReference>